<dbReference type="KEGG" id="bbgw:UT28_C0001G0134"/>
<keyword evidence="1 8" id="KW-0808">Transferase</keyword>
<reference evidence="8 9" key="1">
    <citation type="journal article" date="2015" name="Nature">
        <title>rRNA introns, odd ribosomes, and small enigmatic genomes across a large radiation of phyla.</title>
        <authorList>
            <person name="Brown C.T."/>
            <person name="Hug L.A."/>
            <person name="Thomas B.C."/>
            <person name="Sharon I."/>
            <person name="Castelle C.J."/>
            <person name="Singh A."/>
            <person name="Wilkins M.J."/>
            <person name="Williams K.H."/>
            <person name="Banfield J.F."/>
        </authorList>
    </citation>
    <scope>NUCLEOTIDE SEQUENCE [LARGE SCALE GENOMIC DNA]</scope>
</reference>
<evidence type="ECO:0000259" key="7">
    <source>
        <dbReference type="Pfam" id="PF00483"/>
    </source>
</evidence>
<dbReference type="CDD" id="cd02540">
    <property type="entry name" value="GT2_GlmU_N_bac"/>
    <property type="match status" value="1"/>
</dbReference>
<evidence type="ECO:0000313" key="8">
    <source>
        <dbReference type="EMBL" id="AKM81949.1"/>
    </source>
</evidence>
<dbReference type="GO" id="GO:0003977">
    <property type="term" value="F:UDP-N-acetylglucosamine diphosphorylase activity"/>
    <property type="evidence" value="ECO:0007669"/>
    <property type="project" value="UniProtKB-EC"/>
</dbReference>
<organism evidence="8 9">
    <name type="scientific">Berkelbacteria bacterium GW2011_GWE1_39_12</name>
    <dbReference type="NCBI Taxonomy" id="1618337"/>
    <lineage>
        <taxon>Bacteria</taxon>
        <taxon>Candidatus Berkelbacteria</taxon>
    </lineage>
</organism>
<sequence>MQKYAAVILAAGKGTRMNEGTASPIPKVMYELSGKPIISYAVKSVQDAGIEKIVLVVGYKKETVQDYMGSKVEYAIQQEQLGTGHAVKMAKELLEDKVDAVIVFGGDCPLFKPETIKKLIDIYEERQPTIAMLSVISDDPTGYGRILREDESGHVTGIVEQKDCTPDQALIKEWNPAFYIFNSKWLWENIDRLSTENAQNEYYLTDLISMAVSQGKRLYAMPVSEESEAFGINTPAQQKAAEGILKQRSADGDIQN</sequence>
<name>A0A0G4B281_9BACT</name>
<comment type="function">
    <text evidence="6">Catalyzes the last two sequential reactions in the de novo biosynthetic pathway for UDP-N-acetylglucosamine (UDP-GlcNAc). The C-terminal domain catalyzes the transfer of acetyl group from acetyl coenzyme A to glucosamine-1-phosphate (GlcN-1-P) to produce N-acetylglucosamine-1-phosphate (GlcNAc-1-P), which is converted into UDP-GlcNAc by the transfer of uridine 5-monophosphate (from uridine 5-triphosphate), a reaction catalyzed by the N-terminal domain.</text>
</comment>
<dbReference type="GO" id="GO:0019134">
    <property type="term" value="F:glucosamine-1-phosphate N-acetyltransferase activity"/>
    <property type="evidence" value="ECO:0007669"/>
    <property type="project" value="UniProtKB-EC"/>
</dbReference>
<evidence type="ECO:0000256" key="3">
    <source>
        <dbReference type="ARBA" id="ARBA00023315"/>
    </source>
</evidence>
<dbReference type="InterPro" id="IPR005835">
    <property type="entry name" value="NTP_transferase_dom"/>
</dbReference>
<evidence type="ECO:0000256" key="6">
    <source>
        <dbReference type="ARBA" id="ARBA00049628"/>
    </source>
</evidence>
<proteinExistence type="predicted"/>
<dbReference type="SUPFAM" id="SSF53448">
    <property type="entry name" value="Nucleotide-diphospho-sugar transferases"/>
    <property type="match status" value="1"/>
</dbReference>
<dbReference type="PANTHER" id="PTHR43584">
    <property type="entry name" value="NUCLEOTIDYL TRANSFERASE"/>
    <property type="match status" value="1"/>
</dbReference>
<comment type="catalytic activity">
    <reaction evidence="4">
        <text>alpha-D-glucosamine 1-phosphate + acetyl-CoA = N-acetyl-alpha-D-glucosamine 1-phosphate + CoA + H(+)</text>
        <dbReference type="Rhea" id="RHEA:13725"/>
        <dbReference type="ChEBI" id="CHEBI:15378"/>
        <dbReference type="ChEBI" id="CHEBI:57287"/>
        <dbReference type="ChEBI" id="CHEBI:57288"/>
        <dbReference type="ChEBI" id="CHEBI:57776"/>
        <dbReference type="ChEBI" id="CHEBI:58516"/>
        <dbReference type="EC" id="2.3.1.157"/>
    </reaction>
</comment>
<keyword evidence="2 8" id="KW-0548">Nucleotidyltransferase</keyword>
<dbReference type="EMBL" id="CP011213">
    <property type="protein sequence ID" value="AKM81949.1"/>
    <property type="molecule type" value="Genomic_DNA"/>
</dbReference>
<evidence type="ECO:0000256" key="1">
    <source>
        <dbReference type="ARBA" id="ARBA00022679"/>
    </source>
</evidence>
<evidence type="ECO:0000256" key="4">
    <source>
        <dbReference type="ARBA" id="ARBA00048247"/>
    </source>
</evidence>
<feature type="domain" description="Nucleotidyl transferase" evidence="7">
    <location>
        <begin position="6"/>
        <end position="222"/>
    </location>
</feature>
<dbReference type="Gene3D" id="3.90.550.10">
    <property type="entry name" value="Spore Coat Polysaccharide Biosynthesis Protein SpsA, Chain A"/>
    <property type="match status" value="1"/>
</dbReference>
<dbReference type="InterPro" id="IPR029044">
    <property type="entry name" value="Nucleotide-diphossugar_trans"/>
</dbReference>
<evidence type="ECO:0000256" key="2">
    <source>
        <dbReference type="ARBA" id="ARBA00022695"/>
    </source>
</evidence>
<gene>
    <name evidence="8" type="primary">glmU</name>
    <name evidence="8" type="ORF">UT28_C0001G0134</name>
</gene>
<dbReference type="PANTHER" id="PTHR43584:SF3">
    <property type="entry name" value="BIFUNCTIONAL PROTEIN GLMU"/>
    <property type="match status" value="1"/>
</dbReference>
<evidence type="ECO:0000313" key="9">
    <source>
        <dbReference type="Proteomes" id="UP000035648"/>
    </source>
</evidence>
<dbReference type="Proteomes" id="UP000035648">
    <property type="component" value="Chromosome"/>
</dbReference>
<dbReference type="InterPro" id="IPR050065">
    <property type="entry name" value="GlmU-like"/>
</dbReference>
<dbReference type="AlphaFoldDB" id="A0A0G4B281"/>
<dbReference type="Pfam" id="PF00483">
    <property type="entry name" value="NTP_transferase"/>
    <property type="match status" value="1"/>
</dbReference>
<evidence type="ECO:0000256" key="5">
    <source>
        <dbReference type="ARBA" id="ARBA00048493"/>
    </source>
</evidence>
<protein>
    <recommendedName>
        <fullName evidence="7">Nucleotidyl transferase domain-containing protein</fullName>
    </recommendedName>
</protein>
<accession>A0A0G4B281</accession>
<dbReference type="STRING" id="1618337.UT28_C0001G0134"/>
<keyword evidence="3 8" id="KW-0012">Acyltransferase</keyword>
<comment type="catalytic activity">
    <reaction evidence="5">
        <text>N-acetyl-alpha-D-glucosamine 1-phosphate + UTP + H(+) = UDP-N-acetyl-alpha-D-glucosamine + diphosphate</text>
        <dbReference type="Rhea" id="RHEA:13509"/>
        <dbReference type="ChEBI" id="CHEBI:15378"/>
        <dbReference type="ChEBI" id="CHEBI:33019"/>
        <dbReference type="ChEBI" id="CHEBI:46398"/>
        <dbReference type="ChEBI" id="CHEBI:57705"/>
        <dbReference type="ChEBI" id="CHEBI:57776"/>
        <dbReference type="EC" id="2.7.7.23"/>
    </reaction>
</comment>
<dbReference type="PATRIC" id="fig|1618337.4.peg.132"/>